<feature type="compositionally biased region" description="Polar residues" evidence="10">
    <location>
        <begin position="127"/>
        <end position="164"/>
    </location>
</feature>
<evidence type="ECO:0000256" key="10">
    <source>
        <dbReference type="SAM" id="MobiDB-lite"/>
    </source>
</evidence>
<keyword evidence="13" id="KW-1185">Reference proteome</keyword>
<keyword evidence="5 7" id="KW-0371">Homeobox</keyword>
<dbReference type="Gene3D" id="1.10.10.60">
    <property type="entry name" value="Homeodomain-like"/>
    <property type="match status" value="1"/>
</dbReference>
<dbReference type="PRINTS" id="PR00025">
    <property type="entry name" value="ANTENNAPEDIA"/>
</dbReference>
<dbReference type="GO" id="GO:0005634">
    <property type="term" value="C:nucleus"/>
    <property type="evidence" value="ECO:0007669"/>
    <property type="project" value="UniProtKB-SubCell"/>
</dbReference>
<proteinExistence type="inferred from homology"/>
<dbReference type="InterPro" id="IPR017995">
    <property type="entry name" value="Homeobox_antennapedia"/>
</dbReference>
<dbReference type="InterPro" id="IPR050296">
    <property type="entry name" value="Antp_homeobox"/>
</dbReference>
<evidence type="ECO:0000256" key="6">
    <source>
        <dbReference type="ARBA" id="ARBA00023242"/>
    </source>
</evidence>
<dbReference type="PANTHER" id="PTHR45659:SF10">
    <property type="entry name" value="HOMEOBOX PROTEIN HOX-A5"/>
    <property type="match status" value="1"/>
</dbReference>
<evidence type="ECO:0000256" key="4">
    <source>
        <dbReference type="ARBA" id="ARBA00023125"/>
    </source>
</evidence>
<evidence type="ECO:0000256" key="9">
    <source>
        <dbReference type="RuleBase" id="RU004442"/>
    </source>
</evidence>
<evidence type="ECO:0000256" key="7">
    <source>
        <dbReference type="PROSITE-ProRule" id="PRU00108"/>
    </source>
</evidence>
<feature type="compositionally biased region" description="Basic residues" evidence="10">
    <location>
        <begin position="35"/>
        <end position="46"/>
    </location>
</feature>
<evidence type="ECO:0000256" key="1">
    <source>
        <dbReference type="ARBA" id="ARBA00004123"/>
    </source>
</evidence>
<dbReference type="InterPro" id="IPR017970">
    <property type="entry name" value="Homeobox_CS"/>
</dbReference>
<accession>A0AAV2HKA2</accession>
<dbReference type="CDD" id="cd00086">
    <property type="entry name" value="homeodomain"/>
    <property type="match status" value="1"/>
</dbReference>
<feature type="compositionally biased region" description="Polar residues" evidence="10">
    <location>
        <begin position="106"/>
        <end position="119"/>
    </location>
</feature>
<dbReference type="Pfam" id="PF00046">
    <property type="entry name" value="Homeodomain"/>
    <property type="match status" value="1"/>
</dbReference>
<evidence type="ECO:0000259" key="11">
    <source>
        <dbReference type="PROSITE" id="PS50071"/>
    </source>
</evidence>
<feature type="compositionally biased region" description="Polar residues" evidence="10">
    <location>
        <begin position="172"/>
        <end position="193"/>
    </location>
</feature>
<sequence length="350" mass="38816">MSSYFVNSLSTCYGPASVDPCSESIGGYDRGSYHPQHHHHQQHHHPGNIYNQSGYGNPRYSSYHHPRLTSDPRYVDASPGQYYSAPRLTHLTPSSPSPPAIHPHLSTATPGSLSPSSSPHALDRKTTPSGGASNAPSAQSLTNSSTTLQNISSNTGPSSANSNCDPGYYPSNGLNNFLDENTPSCESPPLSQRQKVHKVTPQQGAAPPASPPSPSSKRLLDKSGSPNSQSEGSGGNFPPPQIYPWMRRMQYSADGSESDTKRSRTSYTRHQTLELEKEFHYNKYLTRRRRIEIAHALNLTERQIKIWFQNRRMKWKKDHKLSHIAKNMNLANALEKVAEEQQAKMSQMVM</sequence>
<dbReference type="GO" id="GO:0009952">
    <property type="term" value="P:anterior/posterior pattern specification"/>
    <property type="evidence" value="ECO:0007669"/>
    <property type="project" value="TreeGrafter"/>
</dbReference>
<evidence type="ECO:0000256" key="3">
    <source>
        <dbReference type="ARBA" id="ARBA00022473"/>
    </source>
</evidence>
<organism evidence="12 13">
    <name type="scientific">Lymnaea stagnalis</name>
    <name type="common">Great pond snail</name>
    <name type="synonym">Helix stagnalis</name>
    <dbReference type="NCBI Taxonomy" id="6523"/>
    <lineage>
        <taxon>Eukaryota</taxon>
        <taxon>Metazoa</taxon>
        <taxon>Spiralia</taxon>
        <taxon>Lophotrochozoa</taxon>
        <taxon>Mollusca</taxon>
        <taxon>Gastropoda</taxon>
        <taxon>Heterobranchia</taxon>
        <taxon>Euthyneura</taxon>
        <taxon>Panpulmonata</taxon>
        <taxon>Hygrophila</taxon>
        <taxon>Lymnaeoidea</taxon>
        <taxon>Lymnaeidae</taxon>
        <taxon>Lymnaea</taxon>
    </lineage>
</organism>
<evidence type="ECO:0000313" key="12">
    <source>
        <dbReference type="EMBL" id="CAL1533890.1"/>
    </source>
</evidence>
<dbReference type="InterPro" id="IPR020479">
    <property type="entry name" value="HD_metazoa"/>
</dbReference>
<dbReference type="GO" id="GO:0000981">
    <property type="term" value="F:DNA-binding transcription factor activity, RNA polymerase II-specific"/>
    <property type="evidence" value="ECO:0007669"/>
    <property type="project" value="InterPro"/>
</dbReference>
<dbReference type="PROSITE" id="PS00032">
    <property type="entry name" value="ANTENNAPEDIA"/>
    <property type="match status" value="1"/>
</dbReference>
<comment type="similarity">
    <text evidence="2 9">Belongs to the Antp homeobox family.</text>
</comment>
<gene>
    <name evidence="12" type="ORF">GSLYS_00007850001</name>
</gene>
<dbReference type="PRINTS" id="PR00024">
    <property type="entry name" value="HOMEOBOX"/>
</dbReference>
<feature type="DNA-binding region" description="Homeobox" evidence="7">
    <location>
        <begin position="260"/>
        <end position="319"/>
    </location>
</feature>
<feature type="domain" description="Homeobox" evidence="11">
    <location>
        <begin position="258"/>
        <end position="318"/>
    </location>
</feature>
<dbReference type="PROSITE" id="PS50071">
    <property type="entry name" value="HOMEOBOX_2"/>
    <property type="match status" value="1"/>
</dbReference>
<feature type="region of interest" description="Disordered" evidence="10">
    <location>
        <begin position="29"/>
        <end position="243"/>
    </location>
</feature>
<dbReference type="InterPro" id="IPR001827">
    <property type="entry name" value="Homeobox_Antennapedia_CS"/>
</dbReference>
<dbReference type="SMART" id="SM00389">
    <property type="entry name" value="HOX"/>
    <property type="match status" value="1"/>
</dbReference>
<dbReference type="EMBL" id="CAXITT010000155">
    <property type="protein sequence ID" value="CAL1533890.1"/>
    <property type="molecule type" value="Genomic_DNA"/>
</dbReference>
<evidence type="ECO:0000256" key="8">
    <source>
        <dbReference type="RuleBase" id="RU000682"/>
    </source>
</evidence>
<dbReference type="AlphaFoldDB" id="A0AAV2HKA2"/>
<evidence type="ECO:0000256" key="2">
    <source>
        <dbReference type="ARBA" id="ARBA00009107"/>
    </source>
</evidence>
<keyword evidence="3" id="KW-0217">Developmental protein</keyword>
<dbReference type="PROSITE" id="PS00027">
    <property type="entry name" value="HOMEOBOX_1"/>
    <property type="match status" value="1"/>
</dbReference>
<comment type="caution">
    <text evidence="12">The sequence shown here is derived from an EMBL/GenBank/DDBJ whole genome shotgun (WGS) entry which is preliminary data.</text>
</comment>
<dbReference type="InterPro" id="IPR001356">
    <property type="entry name" value="HD"/>
</dbReference>
<comment type="subcellular location">
    <subcellularLocation>
        <location evidence="1 7 8">Nucleus</location>
    </subcellularLocation>
</comment>
<dbReference type="InterPro" id="IPR009057">
    <property type="entry name" value="Homeodomain-like_sf"/>
</dbReference>
<keyword evidence="4 7" id="KW-0238">DNA-binding</keyword>
<dbReference type="FunFam" id="1.10.10.60:FF:000055">
    <property type="entry name" value="Homeobox protein Hox-A5"/>
    <property type="match status" value="1"/>
</dbReference>
<reference evidence="12 13" key="1">
    <citation type="submission" date="2024-04" db="EMBL/GenBank/DDBJ databases">
        <authorList>
            <consortium name="Genoscope - CEA"/>
            <person name="William W."/>
        </authorList>
    </citation>
    <scope>NUCLEOTIDE SEQUENCE [LARGE SCALE GENOMIC DNA]</scope>
</reference>
<dbReference type="PANTHER" id="PTHR45659">
    <property type="entry name" value="HOMEOBOX PROTEIN HOX"/>
    <property type="match status" value="1"/>
</dbReference>
<dbReference type="SUPFAM" id="SSF46689">
    <property type="entry name" value="Homeodomain-like"/>
    <property type="match status" value="1"/>
</dbReference>
<protein>
    <recommendedName>
        <fullName evidence="11">Homeobox domain-containing protein</fullName>
    </recommendedName>
</protein>
<name>A0AAV2HKA2_LYMST</name>
<dbReference type="Proteomes" id="UP001497497">
    <property type="component" value="Unassembled WGS sequence"/>
</dbReference>
<dbReference type="GO" id="GO:0000978">
    <property type="term" value="F:RNA polymerase II cis-regulatory region sequence-specific DNA binding"/>
    <property type="evidence" value="ECO:0007669"/>
    <property type="project" value="TreeGrafter"/>
</dbReference>
<evidence type="ECO:0000256" key="5">
    <source>
        <dbReference type="ARBA" id="ARBA00023155"/>
    </source>
</evidence>
<evidence type="ECO:0000313" key="13">
    <source>
        <dbReference type="Proteomes" id="UP001497497"/>
    </source>
</evidence>
<keyword evidence="6 7" id="KW-0539">Nucleus</keyword>